<evidence type="ECO:0000256" key="8">
    <source>
        <dbReference type="ARBA" id="ARBA00022619"/>
    </source>
</evidence>
<evidence type="ECO:0000256" key="17">
    <source>
        <dbReference type="ARBA" id="ARBA00023268"/>
    </source>
</evidence>
<dbReference type="Gene3D" id="3.40.50.10990">
    <property type="entry name" value="GTP cyclohydrolase II"/>
    <property type="match status" value="1"/>
</dbReference>
<evidence type="ECO:0000256" key="16">
    <source>
        <dbReference type="ARBA" id="ARBA00023239"/>
    </source>
</evidence>
<dbReference type="InterPro" id="IPR000926">
    <property type="entry name" value="RibA"/>
</dbReference>
<dbReference type="Pfam" id="PF00926">
    <property type="entry name" value="DHBP_synthase"/>
    <property type="match status" value="1"/>
</dbReference>
<dbReference type="AlphaFoldDB" id="A0A7Z0D3P2"/>
<dbReference type="UniPathway" id="UPA00275">
    <property type="reaction ID" value="UER00399"/>
</dbReference>
<evidence type="ECO:0000256" key="7">
    <source>
        <dbReference type="ARBA" id="ARBA00005520"/>
    </source>
</evidence>
<evidence type="ECO:0000256" key="6">
    <source>
        <dbReference type="ARBA" id="ARBA00004904"/>
    </source>
</evidence>
<feature type="binding site" evidence="20">
    <location>
        <position position="278"/>
    </location>
    <ligand>
        <name>Zn(2+)</name>
        <dbReference type="ChEBI" id="CHEBI:29105"/>
        <note>catalytic</note>
    </ligand>
</feature>
<keyword evidence="23" id="KW-1185">Reference proteome</keyword>
<organism evidence="22 23">
    <name type="scientific">Spelaeicoccus albus</name>
    <dbReference type="NCBI Taxonomy" id="1280376"/>
    <lineage>
        <taxon>Bacteria</taxon>
        <taxon>Bacillati</taxon>
        <taxon>Actinomycetota</taxon>
        <taxon>Actinomycetes</taxon>
        <taxon>Micrococcales</taxon>
        <taxon>Brevibacteriaceae</taxon>
        <taxon>Spelaeicoccus</taxon>
    </lineage>
</organism>
<dbReference type="CDD" id="cd00641">
    <property type="entry name" value="GTP_cyclohydro2"/>
    <property type="match status" value="1"/>
</dbReference>
<keyword evidence="9 20" id="KW-0479">Metal-binding</keyword>
<feature type="active site" description="Proton acceptor" evidence="20">
    <location>
        <position position="340"/>
    </location>
</feature>
<evidence type="ECO:0000256" key="15">
    <source>
        <dbReference type="ARBA" id="ARBA00023211"/>
    </source>
</evidence>
<feature type="binding site" evidence="20">
    <location>
        <begin position="306"/>
        <end position="308"/>
    </location>
    <ligand>
        <name>GTP</name>
        <dbReference type="ChEBI" id="CHEBI:37565"/>
    </ligand>
</feature>
<dbReference type="EMBL" id="JACBZP010000001">
    <property type="protein sequence ID" value="NYI68293.1"/>
    <property type="molecule type" value="Genomic_DNA"/>
</dbReference>
<dbReference type="InterPro" id="IPR036144">
    <property type="entry name" value="RibA-like_sf"/>
</dbReference>
<keyword evidence="15" id="KW-0464">Manganese</keyword>
<dbReference type="GO" id="GO:0005829">
    <property type="term" value="C:cytosol"/>
    <property type="evidence" value="ECO:0007669"/>
    <property type="project" value="TreeGrafter"/>
</dbReference>
<comment type="similarity">
    <text evidence="7">In the N-terminal section; belongs to the DHBP synthase family.</text>
</comment>
<gene>
    <name evidence="20" type="primary">ribA</name>
    <name evidence="22" type="ORF">BJY26_002599</name>
</gene>
<evidence type="ECO:0000313" key="22">
    <source>
        <dbReference type="EMBL" id="NYI68293.1"/>
    </source>
</evidence>
<feature type="binding site" evidence="20">
    <location>
        <begin position="262"/>
        <end position="266"/>
    </location>
    <ligand>
        <name>GTP</name>
        <dbReference type="ChEBI" id="CHEBI:37565"/>
    </ligand>
</feature>
<evidence type="ECO:0000313" key="23">
    <source>
        <dbReference type="Proteomes" id="UP000539111"/>
    </source>
</evidence>
<comment type="pathway">
    <text evidence="5 20">Cofactor biosynthesis; riboflavin biosynthesis; 5-amino-6-(D-ribitylamino)uracil from GTP: step 1/4.</text>
</comment>
<comment type="cofactor">
    <cofactor evidence="2">
        <name>Mn(2+)</name>
        <dbReference type="ChEBI" id="CHEBI:29035"/>
    </cofactor>
</comment>
<dbReference type="InterPro" id="IPR017945">
    <property type="entry name" value="DHBP_synth_RibB-like_a/b_dom"/>
</dbReference>
<keyword evidence="8 20" id="KW-0686">Riboflavin biosynthesis</keyword>
<comment type="caution">
    <text evidence="22">The sequence shown here is derived from an EMBL/GenBank/DDBJ whole genome shotgun (WGS) entry which is preliminary data.</text>
</comment>
<comment type="function">
    <text evidence="4">Catalyzes the conversion of D-ribulose 5-phosphate to formate and 3,4-dihydroxy-2-butanone 4-phosphate.</text>
</comment>
<dbReference type="HAMAP" id="MF_00179">
    <property type="entry name" value="RibA"/>
    <property type="match status" value="1"/>
</dbReference>
<name>A0A7Z0D3P2_9MICO</name>
<keyword evidence="13" id="KW-0460">Magnesium</keyword>
<dbReference type="GO" id="GO:0003935">
    <property type="term" value="F:GTP cyclohydrolase II activity"/>
    <property type="evidence" value="ECO:0007669"/>
    <property type="project" value="UniProtKB-UniRule"/>
</dbReference>
<dbReference type="FunFam" id="3.40.50.10990:FF:000001">
    <property type="entry name" value="Riboflavin biosynthesis protein RibBA"/>
    <property type="match status" value="1"/>
</dbReference>
<feature type="binding site" evidence="20">
    <location>
        <position position="368"/>
    </location>
    <ligand>
        <name>GTP</name>
        <dbReference type="ChEBI" id="CHEBI:37565"/>
    </ligand>
</feature>
<dbReference type="GO" id="GO:0008270">
    <property type="term" value="F:zinc ion binding"/>
    <property type="evidence" value="ECO:0007669"/>
    <property type="project" value="UniProtKB-UniRule"/>
</dbReference>
<evidence type="ECO:0000256" key="9">
    <source>
        <dbReference type="ARBA" id="ARBA00022723"/>
    </source>
</evidence>
<comment type="similarity">
    <text evidence="20">Belongs to the GTP cyclohydrolase II family.</text>
</comment>
<feature type="domain" description="GTP cyclohydrolase II" evidence="21">
    <location>
        <begin position="228"/>
        <end position="381"/>
    </location>
</feature>
<comment type="cofactor">
    <cofactor evidence="20">
        <name>Zn(2+)</name>
        <dbReference type="ChEBI" id="CHEBI:29105"/>
    </cofactor>
    <text evidence="20">Binds 1 zinc ion per subunit.</text>
</comment>
<evidence type="ECO:0000256" key="4">
    <source>
        <dbReference type="ARBA" id="ARBA00002284"/>
    </source>
</evidence>
<keyword evidence="11 20" id="KW-0378">Hydrolase</keyword>
<dbReference type="NCBIfam" id="TIGR00506">
    <property type="entry name" value="ribB"/>
    <property type="match status" value="1"/>
</dbReference>
<evidence type="ECO:0000256" key="3">
    <source>
        <dbReference type="ARBA" id="ARBA00001946"/>
    </source>
</evidence>
<feature type="binding site" evidence="20">
    <location>
        <position position="363"/>
    </location>
    <ligand>
        <name>GTP</name>
        <dbReference type="ChEBI" id="CHEBI:37565"/>
    </ligand>
</feature>
<evidence type="ECO:0000256" key="20">
    <source>
        <dbReference type="HAMAP-Rule" id="MF_00179"/>
    </source>
</evidence>
<keyword evidence="10 20" id="KW-0547">Nucleotide-binding</keyword>
<dbReference type="PANTHER" id="PTHR21327">
    <property type="entry name" value="GTP CYCLOHYDROLASE II-RELATED"/>
    <property type="match status" value="1"/>
</dbReference>
<dbReference type="SUPFAM" id="SSF142695">
    <property type="entry name" value="RibA-like"/>
    <property type="match status" value="1"/>
</dbReference>
<keyword evidence="16 22" id="KW-0456">Lyase</keyword>
<comment type="cofactor">
    <cofactor evidence="3">
        <name>Mg(2+)</name>
        <dbReference type="ChEBI" id="CHEBI:18420"/>
    </cofactor>
</comment>
<dbReference type="InterPro" id="IPR000422">
    <property type="entry name" value="DHBP_synthase_RibB"/>
</dbReference>
<accession>A0A7Z0D3P2</accession>
<comment type="pathway">
    <text evidence="6">Cofactor biosynthesis; riboflavin biosynthesis; 2-hydroxy-3-oxobutyl phosphate from D-ribulose 5-phosphate: step 1/1.</text>
</comment>
<dbReference type="PANTHER" id="PTHR21327:SF18">
    <property type="entry name" value="3,4-DIHYDROXY-2-BUTANONE 4-PHOSPHATE SYNTHASE"/>
    <property type="match status" value="1"/>
</dbReference>
<dbReference type="InterPro" id="IPR032677">
    <property type="entry name" value="GTP_cyclohydro_II"/>
</dbReference>
<feature type="active site" description="Nucleophile" evidence="20">
    <location>
        <position position="342"/>
    </location>
</feature>
<evidence type="ECO:0000259" key="21">
    <source>
        <dbReference type="Pfam" id="PF00925"/>
    </source>
</evidence>
<feature type="binding site" evidence="20">
    <location>
        <position position="267"/>
    </location>
    <ligand>
        <name>Zn(2+)</name>
        <dbReference type="ChEBI" id="CHEBI:29105"/>
        <note>catalytic</note>
    </ligand>
</feature>
<sequence length="418" mass="43990">MTADDVRLDTVDDALASLAAGKPVAVVDDAGRENEGDLILSAQLATPETVAFLIRYTSGVLCAPLPGGRLDALALPPMTAANEDPKGTAYSVSVDARAGITTGISAADRARTANLLASDDTDPHDLTRPGHVFPLRAAQHGVFERRGHTEAAVDLTRLAGLVPAGVIGELTNDDGSIMDAPSTREFANEHGLAMISIADLVAHRYRVESPLRRGATVPLPSSAGNPATTFQATAYVDQSTGDEHLAITLGLETESAEPTTVRVHSECLTGDVFGSRRCDCGAQLDTALAEIAALGRGAVVYLRGHEGRGIGLFAKLQAYALQDAGLDTVDANTELGLPVDSRQYHAASAMLRDLGTTRIRLLTHNPAKAGTLRADGIDVAEVARTPAHVTAENLRYLKTKHDRLGHTLDLSTTERHVS</sequence>
<evidence type="ECO:0000256" key="2">
    <source>
        <dbReference type="ARBA" id="ARBA00001936"/>
    </source>
</evidence>
<reference evidence="22 23" key="1">
    <citation type="submission" date="2020-07" db="EMBL/GenBank/DDBJ databases">
        <title>Sequencing the genomes of 1000 actinobacteria strains.</title>
        <authorList>
            <person name="Klenk H.-P."/>
        </authorList>
    </citation>
    <scope>NUCLEOTIDE SEQUENCE [LARGE SCALE GENOMIC DNA]</scope>
    <source>
        <strain evidence="22 23">DSM 26341</strain>
    </source>
</reference>
<feature type="binding site" evidence="20">
    <location>
        <position position="328"/>
    </location>
    <ligand>
        <name>GTP</name>
        <dbReference type="ChEBI" id="CHEBI:37565"/>
    </ligand>
</feature>
<evidence type="ECO:0000256" key="11">
    <source>
        <dbReference type="ARBA" id="ARBA00022801"/>
    </source>
</evidence>
<proteinExistence type="inferred from homology"/>
<evidence type="ECO:0000256" key="1">
    <source>
        <dbReference type="ARBA" id="ARBA00000141"/>
    </source>
</evidence>
<dbReference type="GO" id="GO:0008686">
    <property type="term" value="F:3,4-dihydroxy-2-butanone-4-phosphate synthase activity"/>
    <property type="evidence" value="ECO:0007669"/>
    <property type="project" value="UniProtKB-EC"/>
</dbReference>
<feature type="binding site" evidence="20">
    <location>
        <position position="280"/>
    </location>
    <ligand>
        <name>Zn(2+)</name>
        <dbReference type="ChEBI" id="CHEBI:29105"/>
        <note>catalytic</note>
    </ligand>
</feature>
<dbReference type="Gene3D" id="3.90.870.10">
    <property type="entry name" value="DHBP synthase"/>
    <property type="match status" value="1"/>
</dbReference>
<dbReference type="GO" id="GO:0009231">
    <property type="term" value="P:riboflavin biosynthetic process"/>
    <property type="evidence" value="ECO:0007669"/>
    <property type="project" value="UniProtKB-UniRule"/>
</dbReference>
<dbReference type="EC" id="3.5.4.25" evidence="20"/>
<dbReference type="SUPFAM" id="SSF55821">
    <property type="entry name" value="YrdC/RibB"/>
    <property type="match status" value="1"/>
</dbReference>
<evidence type="ECO:0000256" key="18">
    <source>
        <dbReference type="ARBA" id="ARBA00043932"/>
    </source>
</evidence>
<feature type="binding site" evidence="20">
    <location>
        <position position="283"/>
    </location>
    <ligand>
        <name>GTP</name>
        <dbReference type="ChEBI" id="CHEBI:37565"/>
    </ligand>
</feature>
<evidence type="ECO:0000256" key="12">
    <source>
        <dbReference type="ARBA" id="ARBA00022833"/>
    </source>
</evidence>
<dbReference type="FunFam" id="3.90.870.10:FF:000001">
    <property type="entry name" value="Riboflavin biosynthesis protein RibBA"/>
    <property type="match status" value="1"/>
</dbReference>
<comment type="catalytic activity">
    <reaction evidence="19 20">
        <text>GTP + 4 H2O = 2,5-diamino-6-hydroxy-4-(5-phosphoribosylamino)-pyrimidine + formate + 2 phosphate + 3 H(+)</text>
        <dbReference type="Rhea" id="RHEA:23704"/>
        <dbReference type="ChEBI" id="CHEBI:15377"/>
        <dbReference type="ChEBI" id="CHEBI:15378"/>
        <dbReference type="ChEBI" id="CHEBI:15740"/>
        <dbReference type="ChEBI" id="CHEBI:37565"/>
        <dbReference type="ChEBI" id="CHEBI:43474"/>
        <dbReference type="ChEBI" id="CHEBI:58614"/>
        <dbReference type="EC" id="3.5.4.25"/>
    </reaction>
</comment>
<evidence type="ECO:0000256" key="13">
    <source>
        <dbReference type="ARBA" id="ARBA00022842"/>
    </source>
</evidence>
<evidence type="ECO:0000256" key="14">
    <source>
        <dbReference type="ARBA" id="ARBA00023134"/>
    </source>
</evidence>
<protein>
    <recommendedName>
        <fullName evidence="20">GTP cyclohydrolase-2</fullName>
        <ecNumber evidence="20">3.5.4.25</ecNumber>
    </recommendedName>
    <alternativeName>
        <fullName evidence="20">GTP cyclohydrolase II</fullName>
    </alternativeName>
</protein>
<keyword evidence="12 20" id="KW-0862">Zinc</keyword>
<evidence type="ECO:0000256" key="5">
    <source>
        <dbReference type="ARBA" id="ARBA00004853"/>
    </source>
</evidence>
<dbReference type="PIRSF" id="PIRSF001259">
    <property type="entry name" value="RibA"/>
    <property type="match status" value="1"/>
</dbReference>
<evidence type="ECO:0000256" key="10">
    <source>
        <dbReference type="ARBA" id="ARBA00022741"/>
    </source>
</evidence>
<comment type="function">
    <text evidence="18 20">Catalyzes the conversion of GTP to 2,5-diamino-6-ribosylamino-4(3H)-pyrimidinone 5'-phosphate (DARP), formate and pyrophosphate.</text>
</comment>
<keyword evidence="14 20" id="KW-0342">GTP-binding</keyword>
<evidence type="ECO:0000256" key="19">
    <source>
        <dbReference type="ARBA" id="ARBA00049295"/>
    </source>
</evidence>
<dbReference type="Pfam" id="PF00925">
    <property type="entry name" value="GTP_cyclohydro2"/>
    <property type="match status" value="1"/>
</dbReference>
<dbReference type="RefSeq" id="WP_179428659.1">
    <property type="nucleotide sequence ID" value="NZ_JACBZP010000001.1"/>
</dbReference>
<dbReference type="NCBIfam" id="NF001591">
    <property type="entry name" value="PRK00393.1"/>
    <property type="match status" value="1"/>
</dbReference>
<keyword evidence="17" id="KW-0511">Multifunctional enzyme</keyword>
<dbReference type="Proteomes" id="UP000539111">
    <property type="component" value="Unassembled WGS sequence"/>
</dbReference>
<comment type="catalytic activity">
    <reaction evidence="1">
        <text>D-ribulose 5-phosphate = (2S)-2-hydroxy-3-oxobutyl phosphate + formate + H(+)</text>
        <dbReference type="Rhea" id="RHEA:18457"/>
        <dbReference type="ChEBI" id="CHEBI:15378"/>
        <dbReference type="ChEBI" id="CHEBI:15740"/>
        <dbReference type="ChEBI" id="CHEBI:58121"/>
        <dbReference type="ChEBI" id="CHEBI:58830"/>
        <dbReference type="EC" id="4.1.99.12"/>
    </reaction>
</comment>
<dbReference type="GO" id="GO:0005525">
    <property type="term" value="F:GTP binding"/>
    <property type="evidence" value="ECO:0007669"/>
    <property type="project" value="UniProtKB-KW"/>
</dbReference>